<dbReference type="RefSeq" id="WP_313321876.1">
    <property type="nucleotide sequence ID" value="NZ_CP134878.1"/>
</dbReference>
<dbReference type="Proteomes" id="UP001304515">
    <property type="component" value="Chromosome"/>
</dbReference>
<reference evidence="2 3" key="1">
    <citation type="submission" date="2023-09" db="EMBL/GenBank/DDBJ databases">
        <title>Flavobacterium sp. a novel bacteria isolate from Pepper rhizosphere.</title>
        <authorList>
            <person name="Peng Y."/>
            <person name="Lee J."/>
        </authorList>
    </citation>
    <scope>NUCLEOTIDE SEQUENCE [LARGE SCALE GENOMIC DNA]</scope>
    <source>
        <strain evidence="1">PMR2A8</strain>
        <strain evidence="2 3">PMTSA4</strain>
    </source>
</reference>
<protein>
    <recommendedName>
        <fullName evidence="4">Lipoprotein</fullName>
    </recommendedName>
</protein>
<dbReference type="EMBL" id="CP134878">
    <property type="protein sequence ID" value="WNM18172.1"/>
    <property type="molecule type" value="Genomic_DNA"/>
</dbReference>
<accession>A0AA96EUS7</accession>
<proteinExistence type="predicted"/>
<evidence type="ECO:0008006" key="4">
    <source>
        <dbReference type="Google" id="ProtNLM"/>
    </source>
</evidence>
<keyword evidence="3" id="KW-1185">Reference proteome</keyword>
<dbReference type="AlphaFoldDB" id="A0AA96F399"/>
<dbReference type="EMBL" id="CP134890">
    <property type="protein sequence ID" value="WNM22223.1"/>
    <property type="molecule type" value="Genomic_DNA"/>
</dbReference>
<organism evidence="2 3">
    <name type="scientific">Flavobacterium capsici</name>
    <dbReference type="NCBI Taxonomy" id="3075618"/>
    <lineage>
        <taxon>Bacteria</taxon>
        <taxon>Pseudomonadati</taxon>
        <taxon>Bacteroidota</taxon>
        <taxon>Flavobacteriia</taxon>
        <taxon>Flavobacteriales</taxon>
        <taxon>Flavobacteriaceae</taxon>
        <taxon>Flavobacterium</taxon>
    </lineage>
</organism>
<gene>
    <name evidence="2" type="ORF">RN605_02415</name>
    <name evidence="1" type="ORF">RN608_09115</name>
</gene>
<accession>A0AA96F399</accession>
<evidence type="ECO:0000313" key="3">
    <source>
        <dbReference type="Proteomes" id="UP001304515"/>
    </source>
</evidence>
<name>A0AA96F399_9FLAO</name>
<dbReference type="KEGG" id="fcj:RN605_02415"/>
<evidence type="ECO:0000313" key="1">
    <source>
        <dbReference type="EMBL" id="WNM18172.1"/>
    </source>
</evidence>
<sequence length="165" mass="19404">MKIYLSLFFIFLLGCSHKKEESTIKQFIVFSIENEVFVSAKSNFNDTLFYEHKYSDTTKYSYIKLTKEENEELKKLIENILLEKDSPKFALSSGQELFIINNKKPLFYVNNYINESENYKKINLFFLQTSSKMVSANEIKNFWNIADIVPPPHPPKKGIKLHKKS</sequence>
<evidence type="ECO:0000313" key="2">
    <source>
        <dbReference type="EMBL" id="WNM22223.1"/>
    </source>
</evidence>
<dbReference type="PROSITE" id="PS51257">
    <property type="entry name" value="PROKAR_LIPOPROTEIN"/>
    <property type="match status" value="1"/>
</dbReference>